<name>A0A2G4YPX0_9PROT</name>
<organism evidence="3 4">
    <name type="scientific">Paremcibacter congregatus</name>
    <dbReference type="NCBI Taxonomy" id="2043170"/>
    <lineage>
        <taxon>Bacteria</taxon>
        <taxon>Pseudomonadati</taxon>
        <taxon>Pseudomonadota</taxon>
        <taxon>Alphaproteobacteria</taxon>
        <taxon>Emcibacterales</taxon>
        <taxon>Emcibacteraceae</taxon>
        <taxon>Paremcibacter</taxon>
    </lineage>
</organism>
<comment type="caution">
    <text evidence="3">The sequence shown here is derived from an EMBL/GenBank/DDBJ whole genome shotgun (WGS) entry which is preliminary data.</text>
</comment>
<dbReference type="InterPro" id="IPR007372">
    <property type="entry name" value="Lipid/polyisoprenoid-bd_YceI"/>
</dbReference>
<evidence type="ECO:0000313" key="4">
    <source>
        <dbReference type="Proteomes" id="UP000229730"/>
    </source>
</evidence>
<dbReference type="InterPro" id="IPR027016">
    <property type="entry name" value="UCP029811"/>
</dbReference>
<sequence length="203" mass="22487">MNISTSLSRQYIVAAVTALFLGLFSHPALADWQLDADNSHLSYGSIKKNSIGESNHFQKIDGRINEDGDITLVIDLASVETWVDIRNTRMMKFLFNTEEFAVATLSGQVDMDSFNNLEVGEKVTLDVAFSLNLHGSQQPLEAELVVLRLAKDKVVVLPHEIIFLDAEKFGLLPGLKKLQELAKLPSISSAVPLAFYLTFNHTP</sequence>
<gene>
    <name evidence="3" type="ORF">CRD36_11110</name>
</gene>
<dbReference type="Pfam" id="PF04264">
    <property type="entry name" value="YceI"/>
    <property type="match status" value="1"/>
</dbReference>
<dbReference type="RefSeq" id="WP_099473224.1">
    <property type="nucleotide sequence ID" value="NZ_CP041025.1"/>
</dbReference>
<dbReference type="EMBL" id="PDEM01000024">
    <property type="protein sequence ID" value="PHZ84358.1"/>
    <property type="molecule type" value="Genomic_DNA"/>
</dbReference>
<dbReference type="Gene3D" id="2.40.128.110">
    <property type="entry name" value="Lipid/polyisoprenoid-binding, YceI-like"/>
    <property type="match status" value="1"/>
</dbReference>
<dbReference type="AlphaFoldDB" id="A0A2G4YPX0"/>
<keyword evidence="1" id="KW-0732">Signal</keyword>
<evidence type="ECO:0000256" key="1">
    <source>
        <dbReference type="SAM" id="SignalP"/>
    </source>
</evidence>
<dbReference type="InterPro" id="IPR036761">
    <property type="entry name" value="TTHA0802/YceI-like_sf"/>
</dbReference>
<reference evidence="3 4" key="1">
    <citation type="submission" date="2017-10" db="EMBL/GenBank/DDBJ databases">
        <title>Frigbacter circumglobatus gen. nov. sp. nov., isolated from sediment cultured in situ.</title>
        <authorList>
            <person name="Zhao Z."/>
        </authorList>
    </citation>
    <scope>NUCLEOTIDE SEQUENCE [LARGE SCALE GENOMIC DNA]</scope>
    <source>
        <strain evidence="3 4">ZYL</strain>
    </source>
</reference>
<proteinExistence type="predicted"/>
<evidence type="ECO:0000259" key="2">
    <source>
        <dbReference type="SMART" id="SM00867"/>
    </source>
</evidence>
<dbReference type="OrthoDB" id="5525824at2"/>
<feature type="chain" id="PRO_5013686938" evidence="1">
    <location>
        <begin position="31"/>
        <end position="203"/>
    </location>
</feature>
<feature type="domain" description="Lipid/polyisoprenoid-binding YceI-like" evidence="2">
    <location>
        <begin position="31"/>
        <end position="200"/>
    </location>
</feature>
<feature type="signal peptide" evidence="1">
    <location>
        <begin position="1"/>
        <end position="30"/>
    </location>
</feature>
<keyword evidence="4" id="KW-1185">Reference proteome</keyword>
<evidence type="ECO:0000313" key="3">
    <source>
        <dbReference type="EMBL" id="PHZ84358.1"/>
    </source>
</evidence>
<protein>
    <submittedName>
        <fullName evidence="3">Polyisoprenoid-binding protein</fullName>
    </submittedName>
</protein>
<dbReference type="PIRSF" id="PIRSF029811">
    <property type="entry name" value="UCP029811"/>
    <property type="match status" value="1"/>
</dbReference>
<dbReference type="SMART" id="SM00867">
    <property type="entry name" value="YceI"/>
    <property type="match status" value="1"/>
</dbReference>
<dbReference type="Proteomes" id="UP000229730">
    <property type="component" value="Unassembled WGS sequence"/>
</dbReference>
<dbReference type="SUPFAM" id="SSF101874">
    <property type="entry name" value="YceI-like"/>
    <property type="match status" value="1"/>
</dbReference>
<accession>A0A2G4YPX0</accession>
<dbReference type="InParanoid" id="A0A2G4YPX0"/>